<dbReference type="InterPro" id="IPR006145">
    <property type="entry name" value="PsdUridine_synth_RsuA/RluA"/>
</dbReference>
<dbReference type="EMBL" id="FNEM01000001">
    <property type="protein sequence ID" value="SDI38757.1"/>
    <property type="molecule type" value="Genomic_DNA"/>
</dbReference>
<dbReference type="InterPro" id="IPR050188">
    <property type="entry name" value="RluA_PseudoU_synthase"/>
</dbReference>
<feature type="domain" description="Pseudouridine synthase RsuA/RluA-like" evidence="2">
    <location>
        <begin position="87"/>
        <end position="238"/>
    </location>
</feature>
<dbReference type="GO" id="GO:0000455">
    <property type="term" value="P:enzyme-directed rRNA pseudouridine synthesis"/>
    <property type="evidence" value="ECO:0007669"/>
    <property type="project" value="TreeGrafter"/>
</dbReference>
<dbReference type="GO" id="GO:0140098">
    <property type="term" value="F:catalytic activity, acting on RNA"/>
    <property type="evidence" value="ECO:0007669"/>
    <property type="project" value="UniProtKB-ARBA"/>
</dbReference>
<dbReference type="Gene3D" id="3.30.2350.10">
    <property type="entry name" value="Pseudouridine synthase"/>
    <property type="match status" value="1"/>
</dbReference>
<organism evidence="3 4">
    <name type="scientific">Ferrimonas sediminum</name>
    <dbReference type="NCBI Taxonomy" id="718193"/>
    <lineage>
        <taxon>Bacteria</taxon>
        <taxon>Pseudomonadati</taxon>
        <taxon>Pseudomonadota</taxon>
        <taxon>Gammaproteobacteria</taxon>
        <taxon>Alteromonadales</taxon>
        <taxon>Ferrimonadaceae</taxon>
        <taxon>Ferrimonas</taxon>
    </lineage>
</organism>
<sequence>MTATFTDIVAPKDAGKPLYGFLRSLFPYLDAAVWQAFEAAASVEIDGELAEGNPALVAGQVLHYRITDYAEPDVDTQWQLLWEGTEIIAVHKPPSLPVSRTTRNIHNTLVQLVRRQSPWKQAHLLHRLDLDTGGIVLMAKDQRAASHWQPKLSELMPRKVYHAVVHGSPLWDSHELQCKLNTRPDSPIRCQMHVVSDHEKGKASHTRFRVLAREPGHALVECQLVTGRKHQIRAHLAHLGHAIVGDKIYANDGDYYLKRLADAVTDADRARLGARHHLLFARELEIKLAPDAPELVVTNPHYSDDWREFCRRHQLPLD</sequence>
<dbReference type="InterPro" id="IPR020103">
    <property type="entry name" value="PsdUridine_synth_cat_dom_sf"/>
</dbReference>
<evidence type="ECO:0000256" key="1">
    <source>
        <dbReference type="ARBA" id="ARBA00010876"/>
    </source>
</evidence>
<dbReference type="Pfam" id="PF00849">
    <property type="entry name" value="PseudoU_synth_2"/>
    <property type="match status" value="1"/>
</dbReference>
<protein>
    <submittedName>
        <fullName evidence="3">23S rRNA pseudouridine1911/1915/1917 synthase</fullName>
    </submittedName>
</protein>
<accession>A0A1G8K5V2</accession>
<dbReference type="PANTHER" id="PTHR21600:SF87">
    <property type="entry name" value="RNA PSEUDOURIDYLATE SYNTHASE DOMAIN-CONTAINING PROTEIN 1"/>
    <property type="match status" value="1"/>
</dbReference>
<gene>
    <name evidence="3" type="ORF">SAMN04488540_101264</name>
</gene>
<dbReference type="PANTHER" id="PTHR21600">
    <property type="entry name" value="MITOCHONDRIAL RNA PSEUDOURIDINE SYNTHASE"/>
    <property type="match status" value="1"/>
</dbReference>
<evidence type="ECO:0000259" key="2">
    <source>
        <dbReference type="Pfam" id="PF00849"/>
    </source>
</evidence>
<comment type="similarity">
    <text evidence="1">Belongs to the pseudouridine synthase RluA family.</text>
</comment>
<dbReference type="GO" id="GO:0003723">
    <property type="term" value="F:RNA binding"/>
    <property type="evidence" value="ECO:0007669"/>
    <property type="project" value="InterPro"/>
</dbReference>
<keyword evidence="4" id="KW-1185">Reference proteome</keyword>
<name>A0A1G8K5V2_9GAMM</name>
<evidence type="ECO:0000313" key="4">
    <source>
        <dbReference type="Proteomes" id="UP000199527"/>
    </source>
</evidence>
<evidence type="ECO:0000313" key="3">
    <source>
        <dbReference type="EMBL" id="SDI38757.1"/>
    </source>
</evidence>
<dbReference type="SUPFAM" id="SSF55120">
    <property type="entry name" value="Pseudouridine synthase"/>
    <property type="match status" value="1"/>
</dbReference>
<reference evidence="4" key="1">
    <citation type="submission" date="2016-10" db="EMBL/GenBank/DDBJ databases">
        <authorList>
            <person name="Varghese N."/>
            <person name="Submissions S."/>
        </authorList>
    </citation>
    <scope>NUCLEOTIDE SEQUENCE [LARGE SCALE GENOMIC DNA]</scope>
    <source>
        <strain evidence="4">DSM 23317</strain>
    </source>
</reference>
<proteinExistence type="inferred from homology"/>
<dbReference type="GO" id="GO:0009982">
    <property type="term" value="F:pseudouridine synthase activity"/>
    <property type="evidence" value="ECO:0007669"/>
    <property type="project" value="InterPro"/>
</dbReference>
<dbReference type="Proteomes" id="UP000199527">
    <property type="component" value="Unassembled WGS sequence"/>
</dbReference>
<dbReference type="AlphaFoldDB" id="A0A1G8K5V2"/>
<dbReference type="OrthoDB" id="9807829at2"/>
<dbReference type="CDD" id="cd02869">
    <property type="entry name" value="PseudoU_synth_RluA_like"/>
    <property type="match status" value="1"/>
</dbReference>
<dbReference type="RefSeq" id="WP_090360702.1">
    <property type="nucleotide sequence ID" value="NZ_FNEM01000001.1"/>
</dbReference>